<dbReference type="InterPro" id="IPR053234">
    <property type="entry name" value="RPM1_Interactor"/>
</dbReference>
<dbReference type="Proteomes" id="UP000264800">
    <property type="component" value="Unplaced"/>
</dbReference>
<name>A0A3Q3A569_KRYMA</name>
<dbReference type="GeneID" id="108243356"/>
<dbReference type="PANTHER" id="PTHR33443:SF30">
    <property type="entry name" value="SARCOSINE DEHYDROGENASE-2C PROTEIN"/>
    <property type="match status" value="1"/>
</dbReference>
<evidence type="ECO:0000313" key="1">
    <source>
        <dbReference type="Ensembl" id="ENSKMAP00000011523.1"/>
    </source>
</evidence>
<keyword evidence="2" id="KW-1185">Reference proteome</keyword>
<dbReference type="KEGG" id="kmr:108243356"/>
<dbReference type="Ensembl" id="ENSKMAT00000011701.1">
    <property type="protein sequence ID" value="ENSKMAP00000011523.1"/>
    <property type="gene ID" value="ENSKMAG00000008664.1"/>
</dbReference>
<sequence length="621" mass="69989">MCTAGNSDEIIILSDDEEEEDKENDLSCLIVEVKDEKDPDRVSSSSIQDEDVVVMFSRGADVLPHARHDCPVHPFVATEKETGAPVAKNQLICDQCFCYICDKLASLCVVWCHSGVCHCNSHLRSNFWNNVRYVHLVGDLAAFNLALSEIDSHLRRAAAMLQSFKGQLSKLFLSYSSAHDQTYKQSQQRPVQDYTTVFEFVSSFLNKADEQDCRAAAIMHLGAAEEFITHFQVSRPTGSSPTSKVSEAKMMILQRVIKTIQRLIVMADLQPQFVYKLQDFYQKNISLPADLKSLKNSLRIRAWDDVLLVSVLRGQNVTGDRKDRGRKDVLVEPVSVVLLRTELLQRQLKYRELCRYLRVVQTDDFTTFQRVQDLIPFFMCLNGDFLSALISLFSSVNASASRLSPQLFLFYLRVFKTATAPKLMVSEPEQLCCSDASWEPIKDAVPLKCAELVKFALKAQRFSSSVYADSQCWTSLLEIVNSPHDSFTALPAPSPQFLHEARQHVNSLLLIQQDANLQIPRSFLEVYPDQALLLLVTGALGFRIVHGALRPALPVLSTFKENLWAFQWLCENLSSSEERFNTFIQDITHEATNTAGIQLAVTLDPFQVKFPSHAEPDSSTA</sequence>
<dbReference type="PANTHER" id="PTHR33443">
    <property type="entry name" value="ZGC:112980"/>
    <property type="match status" value="1"/>
</dbReference>
<dbReference type="OMA" id="LWAFQWL"/>
<evidence type="ECO:0000313" key="2">
    <source>
        <dbReference type="Proteomes" id="UP000264800"/>
    </source>
</evidence>
<reference evidence="1" key="2">
    <citation type="submission" date="2025-09" db="UniProtKB">
        <authorList>
            <consortium name="Ensembl"/>
        </authorList>
    </citation>
    <scope>IDENTIFICATION</scope>
</reference>
<dbReference type="GeneTree" id="ENSGT00400000022459"/>
<protein>
    <submittedName>
        <fullName evidence="1">Uncharacterized LOC108243356</fullName>
    </submittedName>
</protein>
<proteinExistence type="predicted"/>
<dbReference type="OrthoDB" id="266020at2759"/>
<organism evidence="1 2">
    <name type="scientific">Kryptolebias marmoratus</name>
    <name type="common">Mangrove killifish</name>
    <name type="synonym">Rivulus marmoratus</name>
    <dbReference type="NCBI Taxonomy" id="37003"/>
    <lineage>
        <taxon>Eukaryota</taxon>
        <taxon>Metazoa</taxon>
        <taxon>Chordata</taxon>
        <taxon>Craniata</taxon>
        <taxon>Vertebrata</taxon>
        <taxon>Euteleostomi</taxon>
        <taxon>Actinopterygii</taxon>
        <taxon>Neopterygii</taxon>
        <taxon>Teleostei</taxon>
        <taxon>Neoteleostei</taxon>
        <taxon>Acanthomorphata</taxon>
        <taxon>Ovalentaria</taxon>
        <taxon>Atherinomorphae</taxon>
        <taxon>Cyprinodontiformes</taxon>
        <taxon>Rivulidae</taxon>
        <taxon>Kryptolebias</taxon>
    </lineage>
</organism>
<reference evidence="1" key="1">
    <citation type="submission" date="2025-08" db="UniProtKB">
        <authorList>
            <consortium name="Ensembl"/>
        </authorList>
    </citation>
    <scope>IDENTIFICATION</scope>
</reference>
<dbReference type="AlphaFoldDB" id="A0A3Q3A569"/>
<dbReference type="RefSeq" id="XP_017284253.1">
    <property type="nucleotide sequence ID" value="XM_017428764.3"/>
</dbReference>
<accession>A0A3Q3A569</accession>